<sequence>MFPNCRNIADDAHSDWIVVPVETRFTNHDQREIT</sequence>
<reference evidence="1 2" key="1">
    <citation type="journal article" date="2004" name="Proc. Natl. Acad. Sci. U.S.A.">
        <title>Structural flexibility in the Burkholderia mallei genome.</title>
        <authorList>
            <person name="Nierman W.C."/>
            <person name="DeShazer D."/>
            <person name="Kim H.S."/>
            <person name="Tettelin H."/>
            <person name="Nelson K.E."/>
            <person name="Feldblyum T."/>
            <person name="Ulrich R.L."/>
            <person name="Ronning C.M."/>
            <person name="Brinkac L.M."/>
            <person name="Daugherty S.C."/>
            <person name="Davidsen T.D."/>
            <person name="Deboy R.T."/>
            <person name="Dimitrov G."/>
            <person name="Dodson R.J."/>
            <person name="Durkin A.S."/>
            <person name="Gwinn M.L."/>
            <person name="Haft D.H."/>
            <person name="Khouri H."/>
            <person name="Kolonay J.F."/>
            <person name="Madupu R."/>
            <person name="Mohammoud Y."/>
            <person name="Nelson W.C."/>
            <person name="Radune D."/>
            <person name="Romero C.M."/>
            <person name="Sarria S."/>
            <person name="Selengut J."/>
            <person name="Shamblin C."/>
            <person name="Sullivan S.A."/>
            <person name="White O."/>
            <person name="Yu Y."/>
            <person name="Zafar N."/>
            <person name="Zhou L."/>
            <person name="Fraser C.M."/>
        </authorList>
    </citation>
    <scope>NUCLEOTIDE SEQUENCE [LARGE SCALE GENOMIC DNA]</scope>
    <source>
        <strain evidence="1 2">ATCC 23344</strain>
    </source>
</reference>
<dbReference type="EMBL" id="CP000011">
    <property type="protein sequence ID" value="AAY59143.1"/>
    <property type="molecule type" value="Genomic_DNA"/>
</dbReference>
<evidence type="ECO:0000313" key="2">
    <source>
        <dbReference type="Proteomes" id="UP000006693"/>
    </source>
</evidence>
<evidence type="ECO:0000313" key="1">
    <source>
        <dbReference type="EMBL" id="AAY59143.1"/>
    </source>
</evidence>
<keyword evidence="2" id="KW-1185">Reference proteome</keyword>
<organism evidence="1 2">
    <name type="scientific">Burkholderia mallei (strain ATCC 23344)</name>
    <dbReference type="NCBI Taxonomy" id="243160"/>
    <lineage>
        <taxon>Bacteria</taxon>
        <taxon>Pseudomonadati</taxon>
        <taxon>Pseudomonadota</taxon>
        <taxon>Betaproteobacteria</taxon>
        <taxon>Burkholderiales</taxon>
        <taxon>Burkholderiaceae</taxon>
        <taxon>Burkholderia</taxon>
        <taxon>pseudomallei group</taxon>
    </lineage>
</organism>
<dbReference type="AlphaFoldDB" id="A0A0H2XCS5"/>
<gene>
    <name evidence="1" type="ordered locus">BMAA1232</name>
</gene>
<dbReference type="KEGG" id="bma:BMAA1232"/>
<accession>A0A0H2XCS5</accession>
<name>A0A0H2XCS5_BURMA</name>
<proteinExistence type="predicted"/>
<protein>
    <submittedName>
        <fullName evidence="1">Uncharacterized protein</fullName>
    </submittedName>
</protein>
<dbReference type="HOGENOM" id="CLU_3372577_0_0_4"/>
<dbReference type="Proteomes" id="UP000006693">
    <property type="component" value="Chromosome 2"/>
</dbReference>